<sequence length="349" mass="38578">MNLFKGVSAQDKVDFTKSLSIMLKSGISINVALAELAEQSNSPHFSVIINRVCTNVENGVTLSQAFERESKTFGSIFVSLIRAGESSGTLQSNLQFLADWLTRSTDLKREISAATMYPKLVFGAAILLGGSLAVFILPKLVPLFNSLNVELPIITKILLAISLWVQNYWLLGIIGVVALVMGVVYVNTFYRVRKLFHTFYINLPFMGEMLKDYQRALVAQLFATLLKSGLSLNESIHIVSEAVTNIQYQESLLDIHSNIVRGTTLSESMKKFTSLFPNMMISIVSVGENSGTLVQSFEYMAEFYAKEVNMQAKKIPTIIEPILLIVIAVVVGFVALAIIMPIYEITGNI</sequence>
<protein>
    <recommendedName>
        <fullName evidence="9">Type II secretion system protein GspF domain-containing protein</fullName>
    </recommendedName>
</protein>
<dbReference type="PANTHER" id="PTHR30012">
    <property type="entry name" value="GENERAL SECRETION PATHWAY PROTEIN"/>
    <property type="match status" value="1"/>
</dbReference>
<evidence type="ECO:0000259" key="9">
    <source>
        <dbReference type="Pfam" id="PF00482"/>
    </source>
</evidence>
<evidence type="ECO:0000256" key="8">
    <source>
        <dbReference type="SAM" id="Phobius"/>
    </source>
</evidence>
<evidence type="ECO:0000256" key="4">
    <source>
        <dbReference type="ARBA" id="ARBA00022519"/>
    </source>
</evidence>
<organism evidence="10 11">
    <name type="scientific">Candidatus Kaiserbacteria bacterium RIFCSPLOWO2_12_FULL_45_26</name>
    <dbReference type="NCBI Taxonomy" id="1798525"/>
    <lineage>
        <taxon>Bacteria</taxon>
        <taxon>Candidatus Kaiseribacteriota</taxon>
    </lineage>
</organism>
<dbReference type="FunFam" id="1.20.81.30:FF:000001">
    <property type="entry name" value="Type II secretion system protein F"/>
    <property type="match status" value="1"/>
</dbReference>
<evidence type="ECO:0000256" key="7">
    <source>
        <dbReference type="ARBA" id="ARBA00023136"/>
    </source>
</evidence>
<reference evidence="10 11" key="1">
    <citation type="journal article" date="2016" name="Nat. Commun.">
        <title>Thousands of microbial genomes shed light on interconnected biogeochemical processes in an aquifer system.</title>
        <authorList>
            <person name="Anantharaman K."/>
            <person name="Brown C.T."/>
            <person name="Hug L.A."/>
            <person name="Sharon I."/>
            <person name="Castelle C.J."/>
            <person name="Probst A.J."/>
            <person name="Thomas B.C."/>
            <person name="Singh A."/>
            <person name="Wilkins M.J."/>
            <person name="Karaoz U."/>
            <person name="Brodie E.L."/>
            <person name="Williams K.H."/>
            <person name="Hubbard S.S."/>
            <person name="Banfield J.F."/>
        </authorList>
    </citation>
    <scope>NUCLEOTIDE SEQUENCE [LARGE SCALE GENOMIC DNA]</scope>
</reference>
<dbReference type="Gene3D" id="1.20.81.30">
    <property type="entry name" value="Type II secretion system (T2SS), domain F"/>
    <property type="match status" value="2"/>
</dbReference>
<dbReference type="GO" id="GO:0005886">
    <property type="term" value="C:plasma membrane"/>
    <property type="evidence" value="ECO:0007669"/>
    <property type="project" value="UniProtKB-SubCell"/>
</dbReference>
<evidence type="ECO:0000313" key="11">
    <source>
        <dbReference type="Proteomes" id="UP000177325"/>
    </source>
</evidence>
<keyword evidence="6 8" id="KW-1133">Transmembrane helix</keyword>
<keyword evidence="5 8" id="KW-0812">Transmembrane</keyword>
<feature type="transmembrane region" description="Helical" evidence="8">
    <location>
        <begin position="168"/>
        <end position="190"/>
    </location>
</feature>
<dbReference type="Proteomes" id="UP000177325">
    <property type="component" value="Unassembled WGS sequence"/>
</dbReference>
<dbReference type="InterPro" id="IPR003004">
    <property type="entry name" value="GspF/PilC"/>
</dbReference>
<accession>A0A1F6FH92</accession>
<keyword evidence="7 8" id="KW-0472">Membrane</keyword>
<feature type="transmembrane region" description="Helical" evidence="8">
    <location>
        <begin position="322"/>
        <end position="343"/>
    </location>
</feature>
<evidence type="ECO:0000256" key="2">
    <source>
        <dbReference type="ARBA" id="ARBA00005745"/>
    </source>
</evidence>
<evidence type="ECO:0000256" key="3">
    <source>
        <dbReference type="ARBA" id="ARBA00022475"/>
    </source>
</evidence>
<evidence type="ECO:0000256" key="5">
    <source>
        <dbReference type="ARBA" id="ARBA00022692"/>
    </source>
</evidence>
<proteinExistence type="inferred from homology"/>
<dbReference type="InterPro" id="IPR042094">
    <property type="entry name" value="T2SS_GspF_sf"/>
</dbReference>
<keyword evidence="4" id="KW-0997">Cell inner membrane</keyword>
<feature type="transmembrane region" description="Helical" evidence="8">
    <location>
        <begin position="117"/>
        <end position="137"/>
    </location>
</feature>
<dbReference type="STRING" id="1798525.A3G90_04215"/>
<evidence type="ECO:0000256" key="6">
    <source>
        <dbReference type="ARBA" id="ARBA00022989"/>
    </source>
</evidence>
<comment type="subcellular location">
    <subcellularLocation>
        <location evidence="1">Cell inner membrane</location>
        <topology evidence="1">Multi-pass membrane protein</topology>
    </subcellularLocation>
</comment>
<evidence type="ECO:0000313" key="10">
    <source>
        <dbReference type="EMBL" id="OGG85233.1"/>
    </source>
</evidence>
<name>A0A1F6FH92_9BACT</name>
<dbReference type="InterPro" id="IPR018076">
    <property type="entry name" value="T2SS_GspF_dom"/>
</dbReference>
<dbReference type="PANTHER" id="PTHR30012:SF0">
    <property type="entry name" value="TYPE II SECRETION SYSTEM PROTEIN F-RELATED"/>
    <property type="match status" value="1"/>
</dbReference>
<comment type="similarity">
    <text evidence="2">Belongs to the GSP F family.</text>
</comment>
<dbReference type="Pfam" id="PF00482">
    <property type="entry name" value="T2SSF"/>
    <property type="match status" value="2"/>
</dbReference>
<comment type="caution">
    <text evidence="10">The sequence shown here is derived from an EMBL/GenBank/DDBJ whole genome shotgun (WGS) entry which is preliminary data.</text>
</comment>
<feature type="domain" description="Type II secretion system protein GspF" evidence="9">
    <location>
        <begin position="220"/>
        <end position="341"/>
    </location>
</feature>
<keyword evidence="3" id="KW-1003">Cell membrane</keyword>
<feature type="domain" description="Type II secretion system protein GspF" evidence="9">
    <location>
        <begin position="15"/>
        <end position="138"/>
    </location>
</feature>
<evidence type="ECO:0000256" key="1">
    <source>
        <dbReference type="ARBA" id="ARBA00004429"/>
    </source>
</evidence>
<dbReference type="EMBL" id="MFMM01000001">
    <property type="protein sequence ID" value="OGG85233.1"/>
    <property type="molecule type" value="Genomic_DNA"/>
</dbReference>
<dbReference type="AlphaFoldDB" id="A0A1F6FH92"/>
<dbReference type="PRINTS" id="PR00812">
    <property type="entry name" value="BCTERIALGSPF"/>
</dbReference>
<gene>
    <name evidence="10" type="ORF">A3G90_04215</name>
</gene>